<feature type="domain" description="Gelsolin-like" evidence="2">
    <location>
        <begin position="54"/>
        <end position="136"/>
    </location>
</feature>
<keyword evidence="1" id="KW-0677">Repeat</keyword>
<evidence type="ECO:0000259" key="2">
    <source>
        <dbReference type="Pfam" id="PF00626"/>
    </source>
</evidence>
<accession>A0A7D3QVR6</accession>
<gene>
    <name evidence="3" type="ORF">Fadolivirus_1_1126</name>
</gene>
<evidence type="ECO:0000256" key="1">
    <source>
        <dbReference type="ARBA" id="ARBA00022737"/>
    </source>
</evidence>
<keyword evidence="4" id="KW-1185">Reference proteome</keyword>
<dbReference type="PANTHER" id="PTHR11977">
    <property type="entry name" value="VILLIN"/>
    <property type="match status" value="1"/>
</dbReference>
<protein>
    <submittedName>
        <fullName evidence="3">Villin/gelsolin repeat protein</fullName>
    </submittedName>
</protein>
<dbReference type="CDD" id="cd11290">
    <property type="entry name" value="gelsolin_S1_like"/>
    <property type="match status" value="1"/>
</dbReference>
<organism evidence="3 4">
    <name type="scientific">Fadolivirus FV1/VV64</name>
    <dbReference type="NCBI Taxonomy" id="3070911"/>
    <lineage>
        <taxon>Viruses</taxon>
        <taxon>Varidnaviria</taxon>
        <taxon>Bamfordvirae</taxon>
        <taxon>Nucleocytoviricota</taxon>
        <taxon>Megaviricetes</taxon>
        <taxon>Imitervirales</taxon>
        <taxon>Mimiviridae</taxon>
        <taxon>Klosneuvirinae</taxon>
        <taxon>Fadolivirus</taxon>
        <taxon>Fadolivirus algeromassiliense</taxon>
    </lineage>
</organism>
<dbReference type="GO" id="GO:0008154">
    <property type="term" value="P:actin polymerization or depolymerization"/>
    <property type="evidence" value="ECO:0007669"/>
    <property type="project" value="TreeGrafter"/>
</dbReference>
<dbReference type="Pfam" id="PF00626">
    <property type="entry name" value="Gelsolin"/>
    <property type="match status" value="3"/>
</dbReference>
<dbReference type="SUPFAM" id="SSF82754">
    <property type="entry name" value="C-terminal, gelsolin-like domain of Sec23/24"/>
    <property type="match status" value="1"/>
</dbReference>
<dbReference type="PANTHER" id="PTHR11977:SF51">
    <property type="entry name" value="PROTEIN FLIGHTLESS-1 HOMOLOG"/>
    <property type="match status" value="1"/>
</dbReference>
<name>A0A7D3QVR6_9VIRU</name>
<dbReference type="PRINTS" id="PR00597">
    <property type="entry name" value="GELSOLIN"/>
</dbReference>
<dbReference type="InterPro" id="IPR029006">
    <property type="entry name" value="ADF-H/Gelsolin-like_dom_sf"/>
</dbReference>
<dbReference type="SUPFAM" id="SSF55753">
    <property type="entry name" value="Actin depolymerizing proteins"/>
    <property type="match status" value="2"/>
</dbReference>
<dbReference type="SMART" id="SM00262">
    <property type="entry name" value="GEL"/>
    <property type="match status" value="3"/>
</dbReference>
<proteinExistence type="predicted"/>
<dbReference type="EMBL" id="MT418680">
    <property type="protein sequence ID" value="QKF94584.1"/>
    <property type="molecule type" value="Genomic_DNA"/>
</dbReference>
<feature type="domain" description="Gelsolin-like" evidence="2">
    <location>
        <begin position="281"/>
        <end position="342"/>
    </location>
</feature>
<reference evidence="3 4" key="1">
    <citation type="submission" date="2020-04" db="EMBL/GenBank/DDBJ databases">
        <title>Advantages and limits of metagenomic assembly and binning of a giant virus.</title>
        <authorList>
            <person name="Schulz F."/>
            <person name="Andreani J."/>
            <person name="Francis R."/>
            <person name="Boudjemaa H."/>
            <person name="Bou Khalil J.Y."/>
            <person name="Lee J."/>
            <person name="La Scola B."/>
            <person name="Woyke T."/>
        </authorList>
    </citation>
    <scope>NUCLEOTIDE SEQUENCE [LARGE SCALE GENOMIC DNA]</scope>
    <source>
        <strain evidence="3 4">FV1/VV64</strain>
    </source>
</reference>
<evidence type="ECO:0000313" key="4">
    <source>
        <dbReference type="Proteomes" id="UP001162001"/>
    </source>
</evidence>
<dbReference type="FunFam" id="3.40.20.10:FF:000002">
    <property type="entry name" value="Gelsolin"/>
    <property type="match status" value="1"/>
</dbReference>
<dbReference type="InterPro" id="IPR007122">
    <property type="entry name" value="Villin/Gelsolin"/>
</dbReference>
<evidence type="ECO:0000313" key="3">
    <source>
        <dbReference type="EMBL" id="QKF94584.1"/>
    </source>
</evidence>
<feature type="domain" description="Gelsolin-like" evidence="2">
    <location>
        <begin position="176"/>
        <end position="239"/>
    </location>
</feature>
<sequence>MSISQKNDHAGTNLELFGTEFERKIKEESSKHEPVWKNININDPKLHIWRVEQFKLVPVNENLYGTFYEGDSYVILNIYKNSNDSLCYNIHFWLGGHSSQDEIGVAAYKTVELDTYLNDKAIQYREVQGFESDLFRSYFTQGLTYKIGGVESGFHHVQVNDYFSYQPILLRIHNNSVMQVPLIVQSITRDDVYVLDCGLTVYVYRGPEASHKEHYLAQTISQKIKNNRQGCNIFNVENENTYEVFMTYIKLNANEFYNSKRLFKIKEENNVVQIEKVDGTITYSSFNSDDSFVFDTCFITYIWIGKNSSYNETLNAWKVAFRTTNPATPIALVRESNEPELFKMNF</sequence>
<dbReference type="Gene3D" id="3.40.20.10">
    <property type="entry name" value="Severin"/>
    <property type="match status" value="3"/>
</dbReference>
<dbReference type="InterPro" id="IPR036180">
    <property type="entry name" value="Gelsolin-like_dom_sf"/>
</dbReference>
<dbReference type="Proteomes" id="UP001162001">
    <property type="component" value="Segment"/>
</dbReference>
<dbReference type="GO" id="GO:0051015">
    <property type="term" value="F:actin filament binding"/>
    <property type="evidence" value="ECO:0007669"/>
    <property type="project" value="InterPro"/>
</dbReference>
<dbReference type="InterPro" id="IPR007123">
    <property type="entry name" value="Gelsolin-like_dom"/>
</dbReference>